<dbReference type="Proteomes" id="UP000297229">
    <property type="component" value="Unassembled WGS sequence"/>
</dbReference>
<reference evidence="1 2" key="1">
    <citation type="submission" date="2017-12" db="EMBL/GenBank/DDBJ databases">
        <title>Comparative genomics of Botrytis spp.</title>
        <authorList>
            <person name="Valero-Jimenez C.A."/>
            <person name="Tapia P."/>
            <person name="Veloso J."/>
            <person name="Silva-Moreno E."/>
            <person name="Staats M."/>
            <person name="Valdes J.H."/>
            <person name="Van Kan J.A.L."/>
        </authorList>
    </citation>
    <scope>NUCLEOTIDE SEQUENCE [LARGE SCALE GENOMIC DNA]</scope>
    <source>
        <strain evidence="1 2">Be9601</strain>
    </source>
</reference>
<dbReference type="OrthoDB" id="10463504at2759"/>
<accession>A0A4Z1JDR2</accession>
<gene>
    <name evidence="1" type="ORF">BELL_0539g00010</name>
</gene>
<name>A0A4Z1JDR2_9HELO</name>
<dbReference type="EMBL" id="PQXM01000537">
    <property type="protein sequence ID" value="TGO71708.1"/>
    <property type="molecule type" value="Genomic_DNA"/>
</dbReference>
<proteinExistence type="predicted"/>
<evidence type="ECO:0000313" key="1">
    <source>
        <dbReference type="EMBL" id="TGO71708.1"/>
    </source>
</evidence>
<protein>
    <submittedName>
        <fullName evidence="1">Uncharacterized protein</fullName>
    </submittedName>
</protein>
<evidence type="ECO:0000313" key="2">
    <source>
        <dbReference type="Proteomes" id="UP000297229"/>
    </source>
</evidence>
<organism evidence="1 2">
    <name type="scientific">Botrytis elliptica</name>
    <dbReference type="NCBI Taxonomy" id="278938"/>
    <lineage>
        <taxon>Eukaryota</taxon>
        <taxon>Fungi</taxon>
        <taxon>Dikarya</taxon>
        <taxon>Ascomycota</taxon>
        <taxon>Pezizomycotina</taxon>
        <taxon>Leotiomycetes</taxon>
        <taxon>Helotiales</taxon>
        <taxon>Sclerotiniaceae</taxon>
        <taxon>Botrytis</taxon>
    </lineage>
</organism>
<dbReference type="AlphaFoldDB" id="A0A4Z1JDR2"/>
<comment type="caution">
    <text evidence="1">The sequence shown here is derived from an EMBL/GenBank/DDBJ whole genome shotgun (WGS) entry which is preliminary data.</text>
</comment>
<sequence>MANILPHASGGHLNIGLTIGANLILLHLAISTLATDPIVEIFCVPMVQTRLRRDEPIPVHQHTSTAAPNTSSAVSVANFAFTVLPADSIDSVVSVSSKTLWPALGQKEKE</sequence>
<keyword evidence="2" id="KW-1185">Reference proteome</keyword>